<dbReference type="UniPathway" id="UPA00109">
    <property type="reaction ID" value="UER00183"/>
</dbReference>
<keyword evidence="5" id="KW-0456">Lyase</keyword>
<evidence type="ECO:0000256" key="4">
    <source>
        <dbReference type="ARBA" id="ARBA00023152"/>
    </source>
</evidence>
<evidence type="ECO:0000313" key="7">
    <source>
        <dbReference type="EMBL" id="CDO47526.1"/>
    </source>
</evidence>
<proteinExistence type="inferred from homology"/>
<dbReference type="KEGG" id="bhn:PRJBM_01478"/>
<dbReference type="AlphaFoldDB" id="X5M520"/>
<comment type="pathway">
    <text evidence="1">Carbohydrate degradation; glycolysis; D-glyceraldehyde 3-phosphate and glycerone phosphate from D-glucose: step 4/4.</text>
</comment>
<dbReference type="EC" id="4.1.2.13" evidence="3"/>
<dbReference type="PATRIC" id="fig|38323.3.peg.1710"/>
<dbReference type="InterPro" id="IPR013785">
    <property type="entry name" value="Aldolase_TIM"/>
</dbReference>
<dbReference type="STRING" id="38323.BM1374165_01553"/>
<keyword evidence="4" id="KW-0324">Glycolysis</keyword>
<evidence type="ECO:0000256" key="3">
    <source>
        <dbReference type="ARBA" id="ARBA00013068"/>
    </source>
</evidence>
<protein>
    <recommendedName>
        <fullName evidence="3">fructose-bisphosphate aldolase</fullName>
        <ecNumber evidence="3">4.1.2.13</ecNumber>
    </recommendedName>
    <alternativeName>
        <fullName evidence="6">Fructose-bisphosphate aldolase class I</fullName>
    </alternativeName>
</protein>
<evidence type="ECO:0000313" key="8">
    <source>
        <dbReference type="Proteomes" id="UP000019801"/>
    </source>
</evidence>
<evidence type="ECO:0000256" key="2">
    <source>
        <dbReference type="ARBA" id="ARBA00010387"/>
    </source>
</evidence>
<dbReference type="Proteomes" id="UP000019801">
    <property type="component" value="Chromosome I"/>
</dbReference>
<evidence type="ECO:0000256" key="1">
    <source>
        <dbReference type="ARBA" id="ARBA00004714"/>
    </source>
</evidence>
<accession>X5M520</accession>
<dbReference type="Gene3D" id="3.20.20.70">
    <property type="entry name" value="Aldolase class I"/>
    <property type="match status" value="1"/>
</dbReference>
<dbReference type="KEGG" id="bhs:BM1374165_01553"/>
<reference evidence="8" key="1">
    <citation type="submission" date="2013-11" db="EMBL/GenBank/DDBJ databases">
        <title>Genome sequencing of Bartonella spp. isolated from human blood.</title>
        <authorList>
            <person name="Raoult D."/>
        </authorList>
    </citation>
    <scope>NUCLEOTIDE SEQUENCE</scope>
    <source>
        <strain evidence="8">BM1374165</strain>
    </source>
</reference>
<dbReference type="GO" id="GO:0004332">
    <property type="term" value="F:fructose-bisphosphate aldolase activity"/>
    <property type="evidence" value="ECO:0007669"/>
    <property type="project" value="UniProtKB-EC"/>
</dbReference>
<dbReference type="EMBL" id="HG969191">
    <property type="protein sequence ID" value="CDO47526.1"/>
    <property type="molecule type" value="Genomic_DNA"/>
</dbReference>
<dbReference type="Pfam" id="PF00274">
    <property type="entry name" value="Glycolytic"/>
    <property type="match status" value="1"/>
</dbReference>
<dbReference type="GO" id="GO:0006096">
    <property type="term" value="P:glycolytic process"/>
    <property type="evidence" value="ECO:0007669"/>
    <property type="project" value="UniProtKB-UniPathway"/>
</dbReference>
<organism evidence="7 8">
    <name type="scientific">Bartonella henselae</name>
    <name type="common">Rochalimaea henselae</name>
    <dbReference type="NCBI Taxonomy" id="38323"/>
    <lineage>
        <taxon>Bacteria</taxon>
        <taxon>Pseudomonadati</taxon>
        <taxon>Pseudomonadota</taxon>
        <taxon>Alphaproteobacteria</taxon>
        <taxon>Hyphomicrobiales</taxon>
        <taxon>Bartonellaceae</taxon>
        <taxon>Bartonella</taxon>
    </lineage>
</organism>
<gene>
    <name evidence="7" type="primary">fbaB_1</name>
    <name evidence="7" type="ORF">BM1374165_01553</name>
</gene>
<dbReference type="SUPFAM" id="SSF51569">
    <property type="entry name" value="Aldolase"/>
    <property type="match status" value="1"/>
</dbReference>
<evidence type="ECO:0000256" key="6">
    <source>
        <dbReference type="ARBA" id="ARBA00029799"/>
    </source>
</evidence>
<dbReference type="InterPro" id="IPR000741">
    <property type="entry name" value="FBA_I"/>
</dbReference>
<sequence>MDGSLRQHSITRCFEVTKAVLHTVFKELFEARVLFKGMILKPN</sequence>
<comment type="similarity">
    <text evidence="2">Belongs to the class I fructose-bisphosphate aldolase family.</text>
</comment>
<name>X5M520_BARHN</name>
<evidence type="ECO:0000256" key="5">
    <source>
        <dbReference type="ARBA" id="ARBA00023239"/>
    </source>
</evidence>